<dbReference type="EMBL" id="JAJEWP010000001">
    <property type="protein sequence ID" value="MCC2614922.1"/>
    <property type="molecule type" value="Genomic_DNA"/>
</dbReference>
<keyword evidence="3" id="KW-1185">Reference proteome</keyword>
<evidence type="ECO:0000313" key="3">
    <source>
        <dbReference type="Proteomes" id="UP001520878"/>
    </source>
</evidence>
<dbReference type="Proteomes" id="UP001520878">
    <property type="component" value="Unassembled WGS sequence"/>
</dbReference>
<gene>
    <name evidence="2" type="ORF">LJ739_01545</name>
</gene>
<protein>
    <submittedName>
        <fullName evidence="2">DUF1190 family protein</fullName>
    </submittedName>
</protein>
<dbReference type="InterPro" id="IPR009576">
    <property type="entry name" value="Biofilm_formation_YgiB"/>
</dbReference>
<sequence length="200" mass="22476">MTRKRSSTINLAQMRKHFTVKPLALGVASVMLSACGGDRQDATVYTSVDQCVNDNPEQANICQTAYQEALVEAERTAPKYRSEQDCEYDFGPNQCRVVNNNQGSFFMPFMAGFMLSNLLSPGGYYHQPMFASYSPYSRYRYRWLTADGYDFGDLRKRHYKVSKRTFNPKPSVSRTISRGGFGSSVRAKSSWGSGKSSWGG</sequence>
<accession>A0ABS8G2V5</accession>
<feature type="region of interest" description="Disordered" evidence="1">
    <location>
        <begin position="170"/>
        <end position="200"/>
    </location>
</feature>
<evidence type="ECO:0000256" key="1">
    <source>
        <dbReference type="SAM" id="MobiDB-lite"/>
    </source>
</evidence>
<evidence type="ECO:0000313" key="2">
    <source>
        <dbReference type="EMBL" id="MCC2614922.1"/>
    </source>
</evidence>
<proteinExistence type="predicted"/>
<feature type="compositionally biased region" description="Low complexity" evidence="1">
    <location>
        <begin position="188"/>
        <end position="200"/>
    </location>
</feature>
<organism evidence="2 3">
    <name type="scientific">Fluctibacter halophilus</name>
    <dbReference type="NCBI Taxonomy" id="226011"/>
    <lineage>
        <taxon>Bacteria</taxon>
        <taxon>Pseudomonadati</taxon>
        <taxon>Pseudomonadota</taxon>
        <taxon>Gammaproteobacteria</taxon>
        <taxon>Alteromonadales</taxon>
        <taxon>Alteromonadaceae</taxon>
        <taxon>Fluctibacter</taxon>
    </lineage>
</organism>
<dbReference type="RefSeq" id="WP_229156838.1">
    <property type="nucleotide sequence ID" value="NZ_JAJEWP010000001.1"/>
</dbReference>
<dbReference type="PROSITE" id="PS51257">
    <property type="entry name" value="PROKAR_LIPOPROTEIN"/>
    <property type="match status" value="1"/>
</dbReference>
<comment type="caution">
    <text evidence="2">The sequence shown here is derived from an EMBL/GenBank/DDBJ whole genome shotgun (WGS) entry which is preliminary data.</text>
</comment>
<dbReference type="NCBIfam" id="NF008655">
    <property type="entry name" value="PRK11653.1"/>
    <property type="match status" value="1"/>
</dbReference>
<dbReference type="Pfam" id="PF06693">
    <property type="entry name" value="DUF1190"/>
    <property type="match status" value="1"/>
</dbReference>
<reference evidence="2 3" key="1">
    <citation type="submission" date="2021-10" db="EMBL/GenBank/DDBJ databases">
        <title>Draft genome of Aestuariibacter halophilus JC2043.</title>
        <authorList>
            <person name="Emsley S.A."/>
            <person name="Pfannmuller K.M."/>
            <person name="Ushijima B."/>
            <person name="Saw J.H."/>
            <person name="Videau P."/>
        </authorList>
    </citation>
    <scope>NUCLEOTIDE SEQUENCE [LARGE SCALE GENOMIC DNA]</scope>
    <source>
        <strain evidence="2 3">JC2043</strain>
    </source>
</reference>
<name>A0ABS8G2V5_9ALTE</name>